<feature type="region of interest" description="Disordered" evidence="1">
    <location>
        <begin position="68"/>
        <end position="98"/>
    </location>
</feature>
<evidence type="ECO:0000256" key="1">
    <source>
        <dbReference type="SAM" id="MobiDB-lite"/>
    </source>
</evidence>
<feature type="domain" description="WYL" evidence="3">
    <location>
        <begin position="2"/>
        <end position="52"/>
    </location>
</feature>
<dbReference type="Proteomes" id="UP001589670">
    <property type="component" value="Unassembled WGS sequence"/>
</dbReference>
<proteinExistence type="predicted"/>
<sequence>MTLEYADADGIETRRTVDVYRTAKKSGYTTITGWCHGRQAERTFRSDRVAAVIDQHGEVMSAQEFLAGSTQRRKPAAMADLASKDTTPTPNAPERRGSTARAWGNAVFVIGLAPGVMIALGFVFAEGNITFALTSLVVFCLPVILVRWLVVRILRRKKH</sequence>
<dbReference type="InterPro" id="IPR026881">
    <property type="entry name" value="WYL_dom"/>
</dbReference>
<dbReference type="EMBL" id="JBHMEC010000011">
    <property type="protein sequence ID" value="MFB9149553.1"/>
    <property type="molecule type" value="Genomic_DNA"/>
</dbReference>
<organism evidence="4 5">
    <name type="scientific">Roseovarius ramblicola</name>
    <dbReference type="NCBI Taxonomy" id="2022336"/>
    <lineage>
        <taxon>Bacteria</taxon>
        <taxon>Pseudomonadati</taxon>
        <taxon>Pseudomonadota</taxon>
        <taxon>Alphaproteobacteria</taxon>
        <taxon>Rhodobacterales</taxon>
        <taxon>Roseobacteraceae</taxon>
        <taxon>Roseovarius</taxon>
    </lineage>
</organism>
<keyword evidence="5" id="KW-1185">Reference proteome</keyword>
<accession>A0ABV5HYR6</accession>
<evidence type="ECO:0000313" key="5">
    <source>
        <dbReference type="Proteomes" id="UP001589670"/>
    </source>
</evidence>
<feature type="transmembrane region" description="Helical" evidence="2">
    <location>
        <begin position="131"/>
        <end position="150"/>
    </location>
</feature>
<evidence type="ECO:0000259" key="3">
    <source>
        <dbReference type="Pfam" id="PF13280"/>
    </source>
</evidence>
<evidence type="ECO:0000313" key="4">
    <source>
        <dbReference type="EMBL" id="MFB9149553.1"/>
    </source>
</evidence>
<keyword evidence="2" id="KW-0812">Transmembrane</keyword>
<name>A0ABV5HYR6_9RHOB</name>
<protein>
    <submittedName>
        <fullName evidence="4">WYL domain-containing protein</fullName>
    </submittedName>
</protein>
<reference evidence="4 5" key="1">
    <citation type="submission" date="2024-09" db="EMBL/GenBank/DDBJ databases">
        <authorList>
            <person name="Sun Q."/>
            <person name="Mori K."/>
        </authorList>
    </citation>
    <scope>NUCLEOTIDE SEQUENCE [LARGE SCALE GENOMIC DNA]</scope>
    <source>
        <strain evidence="4 5">CECT 9424</strain>
    </source>
</reference>
<comment type="caution">
    <text evidence="4">The sequence shown here is derived from an EMBL/GenBank/DDBJ whole genome shotgun (WGS) entry which is preliminary data.</text>
</comment>
<gene>
    <name evidence="4" type="ORF">ACFFU4_07285</name>
</gene>
<evidence type="ECO:0000256" key="2">
    <source>
        <dbReference type="SAM" id="Phobius"/>
    </source>
</evidence>
<keyword evidence="2" id="KW-1133">Transmembrane helix</keyword>
<dbReference type="Pfam" id="PF13280">
    <property type="entry name" value="WYL"/>
    <property type="match status" value="1"/>
</dbReference>
<keyword evidence="2" id="KW-0472">Membrane</keyword>
<feature type="transmembrane region" description="Helical" evidence="2">
    <location>
        <begin position="102"/>
        <end position="125"/>
    </location>
</feature>